<evidence type="ECO:0000256" key="1">
    <source>
        <dbReference type="SAM" id="MobiDB-lite"/>
    </source>
</evidence>
<evidence type="ECO:0000259" key="2">
    <source>
        <dbReference type="Pfam" id="PF19044"/>
    </source>
</evidence>
<name>A0AAW6FR11_9FIRM</name>
<accession>A0AAW6FR11</accession>
<dbReference type="PANTHER" id="PTHR30121">
    <property type="entry name" value="UNCHARACTERIZED PROTEIN YJGR-RELATED"/>
    <property type="match status" value="1"/>
</dbReference>
<dbReference type="NCBIfam" id="NF045971">
    <property type="entry name" value="conju_CD1110"/>
    <property type="match status" value="1"/>
</dbReference>
<dbReference type="InterPro" id="IPR043964">
    <property type="entry name" value="P-loop_TraG"/>
</dbReference>
<comment type="caution">
    <text evidence="3">The sequence shown here is derived from an EMBL/GenBank/DDBJ whole genome shotgun (WGS) entry which is preliminary data.</text>
</comment>
<gene>
    <name evidence="3" type="ORF">POG00_04630</name>
</gene>
<evidence type="ECO:0000313" key="3">
    <source>
        <dbReference type="EMBL" id="MDC0827994.1"/>
    </source>
</evidence>
<feature type="compositionally biased region" description="Basic and acidic residues" evidence="1">
    <location>
        <begin position="7"/>
        <end position="25"/>
    </location>
</feature>
<dbReference type="RefSeq" id="WP_195191169.1">
    <property type="nucleotide sequence ID" value="NZ_JADMUL010000011.1"/>
</dbReference>
<feature type="domain" description="TraG P-loop" evidence="2">
    <location>
        <begin position="445"/>
        <end position="763"/>
    </location>
</feature>
<organism evidence="3 4">
    <name type="scientific">Faecalitalea cylindroides</name>
    <dbReference type="NCBI Taxonomy" id="39483"/>
    <lineage>
        <taxon>Bacteria</taxon>
        <taxon>Bacillati</taxon>
        <taxon>Bacillota</taxon>
        <taxon>Erysipelotrichia</taxon>
        <taxon>Erysipelotrichales</taxon>
        <taxon>Erysipelotrichaceae</taxon>
        <taxon>Faecalitalea</taxon>
    </lineage>
</organism>
<proteinExistence type="predicted"/>
<dbReference type="SUPFAM" id="SSF52540">
    <property type="entry name" value="P-loop containing nucleoside triphosphate hydrolases"/>
    <property type="match status" value="1"/>
</dbReference>
<dbReference type="InterPro" id="IPR027417">
    <property type="entry name" value="P-loop_NTPase"/>
</dbReference>
<dbReference type="AlphaFoldDB" id="A0AAW6FR11"/>
<dbReference type="Proteomes" id="UP001220658">
    <property type="component" value="Unassembled WGS sequence"/>
</dbReference>
<evidence type="ECO:0000313" key="4">
    <source>
        <dbReference type="Proteomes" id="UP001220658"/>
    </source>
</evidence>
<dbReference type="EMBL" id="JAQNCK010000009">
    <property type="protein sequence ID" value="MDC0827994.1"/>
    <property type="molecule type" value="Genomic_DNA"/>
</dbReference>
<dbReference type="InterPro" id="IPR051162">
    <property type="entry name" value="T4SS_component"/>
</dbReference>
<reference evidence="3" key="1">
    <citation type="submission" date="2023-01" db="EMBL/GenBank/DDBJ databases">
        <title>Human gut microbiome strain richness.</title>
        <authorList>
            <person name="Chen-Liaw A."/>
        </authorList>
    </citation>
    <scope>NUCLEOTIDE SEQUENCE</scope>
    <source>
        <strain evidence="3">D55st1_G4_D55t1_190419</strain>
    </source>
</reference>
<feature type="region of interest" description="Disordered" evidence="1">
    <location>
        <begin position="1"/>
        <end position="30"/>
    </location>
</feature>
<dbReference type="Pfam" id="PF19044">
    <property type="entry name" value="P-loop_TraG"/>
    <property type="match status" value="1"/>
</dbReference>
<dbReference type="Gene3D" id="1.10.8.730">
    <property type="match status" value="1"/>
</dbReference>
<dbReference type="PANTHER" id="PTHR30121:SF6">
    <property type="entry name" value="SLR6007 PROTEIN"/>
    <property type="match status" value="1"/>
</dbReference>
<feature type="region of interest" description="Disordered" evidence="1">
    <location>
        <begin position="801"/>
        <end position="844"/>
    </location>
</feature>
<dbReference type="Gene3D" id="3.40.50.300">
    <property type="entry name" value="P-loop containing nucleotide triphosphate hydrolases"/>
    <property type="match status" value="1"/>
</dbReference>
<feature type="compositionally biased region" description="Basic and acidic residues" evidence="1">
    <location>
        <begin position="828"/>
        <end position="844"/>
    </location>
</feature>
<sequence>MFKRKQGKIEKSTKHTAENTEESKRDAKKRIRRQRIAQNVIKYNAMLENGICCMDDDVYSKCVMFKDINYQIAPDETKRVIIEQYRNMMNSLGNDVDVSLVINNRLINREEFENSIIMGHRGDGLDLIRSEMNQHLLENMHRGNNSIMSEKMFVFSCRENNYLDAEKTLNNVEKDFMNQLNEMGCEVEKMDGLDRLRSLHYIMKPGEVFDHSYEDLTPESSTKDWICPYAFHFKKDYFEMDDRYCCVMTLLNYPSWMQDNLIHELSKIEYNLVITLHTQIQTKDESIEQLAKHSMMIDSQIEGERNKRHAKGDFSDTLPIKIEAQAESINEWRQAIVKGDERMFQTQLVVLINASSYDEMNQVRRDVERIGKRCSVEFIVMDLEQEMGLNAALPLGLPKEGLGRNLLTDNIANIVPFTSKELLQTNKPIFYGINQTTNNMILCNRSNLQSNGNGFILGRTGAGKSFVTKKELTWVLLNDDDADIIIIDPQGEYRVVAETINKYANHKICDVLEVSPTSKLYFNPFDGDISQEGFVKDKANFIQTIMAEMLGNGYLSPEQKSIIDQVVNAIYQEYEFKLQQRDFENAYMPTLKTFYETLGTVDNPIAKQMQTALWIYVYGSYDLFAHESNVKVDSRLMVYDIHKIGSTIERLGLKIVLESIRDRVYKNKKLKKRTYVYIDEIYKLLNDDYSENFLYEFWKWVRKFNVYVTGMTQNVTDLLRSTNGSAMLQNSSFYIILGQDANDLMQLKALLRLSEDQVRYVLTARPGAGLIRFDNTIIPFADDFPKNTICYEMWNTDTDKQDEKSSELSSLQDEARNVQRKRRLSNRMTEREQKEVKQVHSVEDERTTNVKEEVSIETKSIQTQDIENRIVSEKKEEIINAPKNTEEDSYFINLEDY</sequence>
<protein>
    <submittedName>
        <fullName evidence="3">DUF87 domain-containing protein</fullName>
    </submittedName>
</protein>